<protein>
    <recommendedName>
        <fullName evidence="2">Transcription factor TFIIIC triple barrel domain-containing protein</fullName>
    </recommendedName>
</protein>
<feature type="compositionally biased region" description="Acidic residues" evidence="1">
    <location>
        <begin position="759"/>
        <end position="777"/>
    </location>
</feature>
<feature type="domain" description="Transcription factor TFIIIC triple barrel" evidence="2">
    <location>
        <begin position="364"/>
        <end position="549"/>
    </location>
</feature>
<dbReference type="Proteomes" id="UP001595075">
    <property type="component" value="Unassembled WGS sequence"/>
</dbReference>
<dbReference type="Pfam" id="PF13489">
    <property type="entry name" value="Methyltransf_23"/>
    <property type="match status" value="1"/>
</dbReference>
<name>A0ABR4CPG2_9HELO</name>
<dbReference type="PANTHER" id="PTHR45036">
    <property type="entry name" value="METHYLTRANSFERASE LIKE 7B"/>
    <property type="match status" value="1"/>
</dbReference>
<feature type="compositionally biased region" description="Basic and acidic residues" evidence="1">
    <location>
        <begin position="466"/>
        <end position="477"/>
    </location>
</feature>
<feature type="compositionally biased region" description="Acidic residues" evidence="1">
    <location>
        <begin position="446"/>
        <end position="455"/>
    </location>
</feature>
<dbReference type="InterPro" id="IPR019481">
    <property type="entry name" value="TFIIIC_triple_barrel"/>
</dbReference>
<evidence type="ECO:0000256" key="1">
    <source>
        <dbReference type="SAM" id="MobiDB-lite"/>
    </source>
</evidence>
<dbReference type="InterPro" id="IPR029063">
    <property type="entry name" value="SAM-dependent_MTases_sf"/>
</dbReference>
<dbReference type="Gene3D" id="3.40.50.150">
    <property type="entry name" value="Vaccinia Virus protein VP39"/>
    <property type="match status" value="1"/>
</dbReference>
<reference evidence="3 4" key="1">
    <citation type="journal article" date="2024" name="Commun. Biol.">
        <title>Comparative genomic analysis of thermophilic fungi reveals convergent evolutionary adaptations and gene losses.</title>
        <authorList>
            <person name="Steindorff A.S."/>
            <person name="Aguilar-Pontes M.V."/>
            <person name="Robinson A.J."/>
            <person name="Andreopoulos B."/>
            <person name="LaButti K."/>
            <person name="Kuo A."/>
            <person name="Mondo S."/>
            <person name="Riley R."/>
            <person name="Otillar R."/>
            <person name="Haridas S."/>
            <person name="Lipzen A."/>
            <person name="Grimwood J."/>
            <person name="Schmutz J."/>
            <person name="Clum A."/>
            <person name="Reid I.D."/>
            <person name="Moisan M.C."/>
            <person name="Butler G."/>
            <person name="Nguyen T.T.M."/>
            <person name="Dewar K."/>
            <person name="Conant G."/>
            <person name="Drula E."/>
            <person name="Henrissat B."/>
            <person name="Hansel C."/>
            <person name="Singer S."/>
            <person name="Hutchinson M.I."/>
            <person name="de Vries R.P."/>
            <person name="Natvig D.O."/>
            <person name="Powell A.J."/>
            <person name="Tsang A."/>
            <person name="Grigoriev I.V."/>
        </authorList>
    </citation>
    <scope>NUCLEOTIDE SEQUENCE [LARGE SCALE GENOMIC DNA]</scope>
    <source>
        <strain evidence="3 4">CBS 494.80</strain>
    </source>
</reference>
<proteinExistence type="predicted"/>
<dbReference type="Gene3D" id="2.60.40.4370">
    <property type="match status" value="1"/>
</dbReference>
<organism evidence="3 4">
    <name type="scientific">Oculimacula yallundae</name>
    <dbReference type="NCBI Taxonomy" id="86028"/>
    <lineage>
        <taxon>Eukaryota</taxon>
        <taxon>Fungi</taxon>
        <taxon>Dikarya</taxon>
        <taxon>Ascomycota</taxon>
        <taxon>Pezizomycotina</taxon>
        <taxon>Leotiomycetes</taxon>
        <taxon>Helotiales</taxon>
        <taxon>Ploettnerulaceae</taxon>
        <taxon>Oculimacula</taxon>
    </lineage>
</organism>
<keyword evidence="4" id="KW-1185">Reference proteome</keyword>
<dbReference type="SUPFAM" id="SSF53335">
    <property type="entry name" value="S-adenosyl-L-methionine-dependent methyltransferases"/>
    <property type="match status" value="1"/>
</dbReference>
<dbReference type="InterPro" id="IPR052356">
    <property type="entry name" value="Thiol_S-MT"/>
</dbReference>
<feature type="region of interest" description="Disordered" evidence="1">
    <location>
        <begin position="702"/>
        <end position="777"/>
    </location>
</feature>
<evidence type="ECO:0000313" key="3">
    <source>
        <dbReference type="EMBL" id="KAL2071725.1"/>
    </source>
</evidence>
<comment type="caution">
    <text evidence="3">The sequence shown here is derived from an EMBL/GenBank/DDBJ whole genome shotgun (WGS) entry which is preliminary data.</text>
</comment>
<feature type="region of interest" description="Disordered" evidence="1">
    <location>
        <begin position="425"/>
        <end position="477"/>
    </location>
</feature>
<evidence type="ECO:0000259" key="2">
    <source>
        <dbReference type="Pfam" id="PF10419"/>
    </source>
</evidence>
<dbReference type="PANTHER" id="PTHR45036:SF1">
    <property type="entry name" value="METHYLTRANSFERASE LIKE 7A"/>
    <property type="match status" value="1"/>
</dbReference>
<feature type="region of interest" description="Disordered" evidence="1">
    <location>
        <begin position="558"/>
        <end position="580"/>
    </location>
</feature>
<evidence type="ECO:0000313" key="4">
    <source>
        <dbReference type="Proteomes" id="UP001595075"/>
    </source>
</evidence>
<dbReference type="CDD" id="cd02440">
    <property type="entry name" value="AdoMet_MTases"/>
    <property type="match status" value="1"/>
</dbReference>
<dbReference type="Pfam" id="PF10419">
    <property type="entry name" value="TFIIIC_sub6"/>
    <property type="match status" value="1"/>
</dbReference>
<accession>A0ABR4CPG2</accession>
<sequence length="777" mass="86014">MPPTPTAITIFWELIDPISFLLYSLTFIPGTILSLMHTSQPRTLLSPTLFKSAWFSHFWATIGPGIREGALPRAGPLLAQARGVVLDIGPGTGEWLGCFDIGKVSRIIGVEPNLGQHGKLRERVKEAGLEGVYEIVGVGVEDLGERVRVGEVDSVVTIQCLCSVPEPKKMIGELYGYLKEGGGWIVYEHVVVFSWQGWFLKYWQSTVDIVWPHCTGGCSLTRDTGKWLKEAGSWQKVDLVQPSDEAFCHVVPHIMGVLTKPQARVAKFWSCGSLQLFRSVATRSPSLTTHLRQSVINNFTPSTASNASCRTSTKISSSKPQTLMEQFGMPSEAIITPTPPDNNFSLPIAEVENADEWEYEYSTTETETFYVTLDLTTPEVPATQRQTNRRNAKGARWTNPGLGKFQRMARLPEEMAFKTAQVLTIDDDDEDGAQVRDAGGDGAEKDDVDDEDEDAQAPAKRKYKLKEKPPPEEEPRATEVQILDLHSAKPLVSYDGHIFACRWSENIGTEFLFMPHDEDGSLPVLRELKGDVDLLAASSARITAKTVHLEHKVQAEPKVGASTKGRGKGKAKLSNPPKSNIVIHRGASTQRIDQGLFLENLINLKDDLGEEDYVTVNARSRLTNNKWRKMMKTLRATERETLAEVIADKKSGAEEVVKARERLAQMDVEDEELRKVEEEKGIGAGLNGINKRKRPLFRSKVHPLPQSKRGKGSQAVAFGQEGSAGYMGTPGSNAETPRSYENGVEDAHEMYGTPQEGHFEEDDLSEQDADGEVDDME</sequence>
<gene>
    <name evidence="3" type="ORF">VTL71DRAFT_12960</name>
</gene>
<dbReference type="EMBL" id="JAZHXI010000005">
    <property type="protein sequence ID" value="KAL2071725.1"/>
    <property type="molecule type" value="Genomic_DNA"/>
</dbReference>